<dbReference type="KEGG" id="zju:107403444"/>
<evidence type="ECO:0000313" key="2">
    <source>
        <dbReference type="Proteomes" id="UP001652623"/>
    </source>
</evidence>
<accession>A0A6P3YV38</accession>
<organism evidence="2 3">
    <name type="scientific">Ziziphus jujuba</name>
    <name type="common">Chinese jujube</name>
    <name type="synonym">Ziziphus sativa</name>
    <dbReference type="NCBI Taxonomy" id="326968"/>
    <lineage>
        <taxon>Eukaryota</taxon>
        <taxon>Viridiplantae</taxon>
        <taxon>Streptophyta</taxon>
        <taxon>Embryophyta</taxon>
        <taxon>Tracheophyta</taxon>
        <taxon>Spermatophyta</taxon>
        <taxon>Magnoliopsida</taxon>
        <taxon>eudicotyledons</taxon>
        <taxon>Gunneridae</taxon>
        <taxon>Pentapetalae</taxon>
        <taxon>rosids</taxon>
        <taxon>fabids</taxon>
        <taxon>Rosales</taxon>
        <taxon>Rhamnaceae</taxon>
        <taxon>Paliureae</taxon>
        <taxon>Ziziphus</taxon>
    </lineage>
</organism>
<evidence type="ECO:0000313" key="3">
    <source>
        <dbReference type="RefSeq" id="XP_015865818.1"/>
    </source>
</evidence>
<dbReference type="InterPro" id="IPR007789">
    <property type="entry name" value="DUF688"/>
</dbReference>
<dbReference type="Pfam" id="PF05097">
    <property type="entry name" value="DUF688"/>
    <property type="match status" value="1"/>
</dbReference>
<dbReference type="Proteomes" id="UP001652623">
    <property type="component" value="Chromosome 8"/>
</dbReference>
<dbReference type="GeneID" id="107403444"/>
<keyword evidence="2" id="KW-1185">Reference proteome</keyword>
<feature type="region of interest" description="Disordered" evidence="1">
    <location>
        <begin position="23"/>
        <end position="42"/>
    </location>
</feature>
<dbReference type="PANTHER" id="PTHR34371">
    <property type="entry name" value="OS01G0551000 PROTEIN"/>
    <property type="match status" value="1"/>
</dbReference>
<dbReference type="AlphaFoldDB" id="A0A6P3YV38"/>
<proteinExistence type="predicted"/>
<dbReference type="FunCoup" id="A0A6P3YV38">
    <property type="interactions" value="35"/>
</dbReference>
<dbReference type="PANTHER" id="PTHR34371:SF6">
    <property type="entry name" value="MEMBRANE-ASSOCIATED KINASE REGULATOR 6"/>
    <property type="match status" value="1"/>
</dbReference>
<evidence type="ECO:0000256" key="1">
    <source>
        <dbReference type="SAM" id="MobiDB-lite"/>
    </source>
</evidence>
<gene>
    <name evidence="3" type="primary">LOC107403444</name>
</gene>
<dbReference type="InParanoid" id="A0A6P3YV38"/>
<dbReference type="RefSeq" id="XP_015865818.1">
    <property type="nucleotide sequence ID" value="XM_016010332.4"/>
</dbReference>
<protein>
    <submittedName>
        <fullName evidence="3">Uncharacterized protein At4g00950</fullName>
    </submittedName>
</protein>
<reference evidence="3" key="1">
    <citation type="submission" date="2025-08" db="UniProtKB">
        <authorList>
            <consortium name="RefSeq"/>
        </authorList>
    </citation>
    <scope>IDENTIFICATION</scope>
    <source>
        <tissue evidence="3">Seedling</tissue>
    </source>
</reference>
<name>A0A6P3YV38_ZIZJJ</name>
<sequence length="223" mass="24731">MGSESEPVKEPSTAFKLSLFSLPTKPLEPSGTLTPPLRTRASIPFQWEEAPGKPRHHCSTIESKPSCARTLELPPRLLKEAKVIDFPFPTTALDSNGPEVGRSLSFTFSFRNTSESNWGKRVSKDGAGYLGSRRWGSFRKTKEAIAPRFEISSSCSTGFEKTVIGSGVGGCDNAKVKITRIRRRGSLLSLSNTKSHLLTSIYESFKQVVPWRRRQEKLRKTGS</sequence>